<reference evidence="2 3" key="1">
    <citation type="submission" date="2016-01" db="EMBL/GenBank/DDBJ databases">
        <authorList>
            <person name="Oliw E.H."/>
        </authorList>
    </citation>
    <scope>NUCLEOTIDE SEQUENCE [LARGE SCALE GENOMIC DNA]</scope>
    <source>
        <strain evidence="2 3">Zutra 3-1</strain>
    </source>
</reference>
<accession>A0A1S7RC45</accession>
<evidence type="ECO:0000256" key="1">
    <source>
        <dbReference type="SAM" id="MobiDB-lite"/>
    </source>
</evidence>
<feature type="region of interest" description="Disordered" evidence="1">
    <location>
        <begin position="1"/>
        <end position="60"/>
    </location>
</feature>
<dbReference type="Proteomes" id="UP000191987">
    <property type="component" value="Unassembled WGS sequence"/>
</dbReference>
<dbReference type="AlphaFoldDB" id="A0A1S7RC45"/>
<organism evidence="2 3">
    <name type="scientific">Agrobacterium deltaense Zutra 3/1</name>
    <dbReference type="NCBI Taxonomy" id="1183427"/>
    <lineage>
        <taxon>Bacteria</taxon>
        <taxon>Pseudomonadati</taxon>
        <taxon>Pseudomonadota</taxon>
        <taxon>Alphaproteobacteria</taxon>
        <taxon>Hyphomicrobiales</taxon>
        <taxon>Rhizobiaceae</taxon>
        <taxon>Rhizobium/Agrobacterium group</taxon>
        <taxon>Agrobacterium</taxon>
    </lineage>
</organism>
<protein>
    <submittedName>
        <fullName evidence="2">Uncharacterized protein</fullName>
    </submittedName>
</protein>
<gene>
    <name evidence="2" type="ORF">AGR7C_Lc140179</name>
</gene>
<sequence length="60" mass="6827">MTRKTLPIPEENRSQQGPGDNDRLNTEETSVVKEQKVSTQTGRQANIKINTTHQGHQQDR</sequence>
<dbReference type="EMBL" id="FBWG01000032">
    <property type="protein sequence ID" value="CUX49981.1"/>
    <property type="molecule type" value="Genomic_DNA"/>
</dbReference>
<evidence type="ECO:0000313" key="2">
    <source>
        <dbReference type="EMBL" id="CUX49981.1"/>
    </source>
</evidence>
<proteinExistence type="predicted"/>
<feature type="compositionally biased region" description="Polar residues" evidence="1">
    <location>
        <begin position="37"/>
        <end position="60"/>
    </location>
</feature>
<name>A0A1S7RC45_9HYPH</name>
<evidence type="ECO:0000313" key="3">
    <source>
        <dbReference type="Proteomes" id="UP000191987"/>
    </source>
</evidence>
<feature type="compositionally biased region" description="Basic and acidic residues" evidence="1">
    <location>
        <begin position="20"/>
        <end position="36"/>
    </location>
</feature>